<dbReference type="GeneTree" id="ENSGT00940000157928"/>
<evidence type="ECO:0000256" key="3">
    <source>
        <dbReference type="ARBA" id="ARBA00023157"/>
    </source>
</evidence>
<dbReference type="GO" id="GO:0016020">
    <property type="term" value="C:membrane"/>
    <property type="evidence" value="ECO:0007669"/>
    <property type="project" value="UniProtKB-SubCell"/>
</dbReference>
<evidence type="ECO:0000313" key="7">
    <source>
        <dbReference type="Proteomes" id="UP000694392"/>
    </source>
</evidence>
<keyword evidence="2" id="KW-0472">Membrane</keyword>
<protein>
    <submittedName>
        <fullName evidence="6">Uncharacterized protein</fullName>
    </submittedName>
</protein>
<sequence>MKMKTPGLLALFLATCFTYTVEGQRHRIKSMQCDMKLLFTMNTQCTCCAAAFKMACPKGWIKTTQGLGERGCSYTVKLGGNTLSLPGCSHACKKEVEKKNCCQGFWGTECYECPSFSDKPCSGHGTCLDGITQNGTCICEVSMDFII</sequence>
<dbReference type="PANTHER" id="PTHR24038">
    <property type="entry name" value="STABILIN"/>
    <property type="match status" value="1"/>
</dbReference>
<comment type="subcellular location">
    <subcellularLocation>
        <location evidence="1">Membrane</location>
    </subcellularLocation>
</comment>
<proteinExistence type="predicted"/>
<keyword evidence="4" id="KW-0325">Glycoprotein</keyword>
<dbReference type="Proteomes" id="UP000694392">
    <property type="component" value="Unplaced"/>
</dbReference>
<dbReference type="Ensembl" id="ENSSPUT00000005099.1">
    <property type="protein sequence ID" value="ENSSPUP00000004797.1"/>
    <property type="gene ID" value="ENSSPUG00000003720.1"/>
</dbReference>
<evidence type="ECO:0000256" key="2">
    <source>
        <dbReference type="ARBA" id="ARBA00023136"/>
    </source>
</evidence>
<dbReference type="PANTHER" id="PTHR24038:SF8">
    <property type="entry name" value="STABILIN-1"/>
    <property type="match status" value="1"/>
</dbReference>
<evidence type="ECO:0000256" key="5">
    <source>
        <dbReference type="SAM" id="SignalP"/>
    </source>
</evidence>
<evidence type="ECO:0000256" key="1">
    <source>
        <dbReference type="ARBA" id="ARBA00004370"/>
    </source>
</evidence>
<dbReference type="AlphaFoldDB" id="A0A8D0GGW7"/>
<evidence type="ECO:0000256" key="4">
    <source>
        <dbReference type="ARBA" id="ARBA00023180"/>
    </source>
</evidence>
<organism evidence="6 7">
    <name type="scientific">Sphenodon punctatus</name>
    <name type="common">Tuatara</name>
    <name type="synonym">Hatteria punctata</name>
    <dbReference type="NCBI Taxonomy" id="8508"/>
    <lineage>
        <taxon>Eukaryota</taxon>
        <taxon>Metazoa</taxon>
        <taxon>Chordata</taxon>
        <taxon>Craniata</taxon>
        <taxon>Vertebrata</taxon>
        <taxon>Euteleostomi</taxon>
        <taxon>Lepidosauria</taxon>
        <taxon>Sphenodontia</taxon>
        <taxon>Sphenodontidae</taxon>
        <taxon>Sphenodon</taxon>
    </lineage>
</organism>
<accession>A0A8D0GGW7</accession>
<feature type="signal peptide" evidence="5">
    <location>
        <begin position="1"/>
        <end position="23"/>
    </location>
</feature>
<evidence type="ECO:0000313" key="6">
    <source>
        <dbReference type="Ensembl" id="ENSSPUP00000004797.1"/>
    </source>
</evidence>
<keyword evidence="3" id="KW-1015">Disulfide bond</keyword>
<keyword evidence="5" id="KW-0732">Signal</keyword>
<reference evidence="6" key="1">
    <citation type="submission" date="2025-08" db="UniProtKB">
        <authorList>
            <consortium name="Ensembl"/>
        </authorList>
    </citation>
    <scope>IDENTIFICATION</scope>
</reference>
<name>A0A8D0GGW7_SPHPU</name>
<reference evidence="6" key="2">
    <citation type="submission" date="2025-09" db="UniProtKB">
        <authorList>
            <consortium name="Ensembl"/>
        </authorList>
    </citation>
    <scope>IDENTIFICATION</scope>
</reference>
<keyword evidence="7" id="KW-1185">Reference proteome</keyword>
<feature type="chain" id="PRO_5034452887" evidence="5">
    <location>
        <begin position="24"/>
        <end position="147"/>
    </location>
</feature>